<dbReference type="InterPro" id="IPR000836">
    <property type="entry name" value="PRTase_dom"/>
</dbReference>
<gene>
    <name evidence="2" type="primary">gntX</name>
    <name evidence="2" type="ORF">SSYM_1684</name>
</gene>
<evidence type="ECO:0000313" key="3">
    <source>
        <dbReference type="Proteomes" id="UP000013568"/>
    </source>
</evidence>
<dbReference type="PANTHER" id="PTHR47505:SF1">
    <property type="entry name" value="DNA UTILIZATION PROTEIN YHGH"/>
    <property type="match status" value="1"/>
</dbReference>
<proteinExistence type="inferred from homology"/>
<keyword evidence="2" id="KW-0808">Transferase</keyword>
<name>E9CMY7_9GAMM</name>
<dbReference type="PANTHER" id="PTHR47505">
    <property type="entry name" value="DNA UTILIZATION PROTEIN YHGH"/>
    <property type="match status" value="1"/>
</dbReference>
<dbReference type="CDD" id="cd06223">
    <property type="entry name" value="PRTases_typeI"/>
    <property type="match status" value="1"/>
</dbReference>
<organism evidence="2 3">
    <name type="scientific">Serratia symbiotica str. Tucson</name>
    <dbReference type="NCBI Taxonomy" id="914128"/>
    <lineage>
        <taxon>Bacteria</taxon>
        <taxon>Pseudomonadati</taxon>
        <taxon>Pseudomonadota</taxon>
        <taxon>Gammaproteobacteria</taxon>
        <taxon>Enterobacterales</taxon>
        <taxon>Yersiniaceae</taxon>
        <taxon>Serratia</taxon>
        <taxon>Serratia symbiotica</taxon>
    </lineage>
</organism>
<keyword evidence="3" id="KW-1185">Reference proteome</keyword>
<dbReference type="InterPro" id="IPR051910">
    <property type="entry name" value="ComF/GntX_DNA_util-trans"/>
</dbReference>
<dbReference type="InterPro" id="IPR029057">
    <property type="entry name" value="PRTase-like"/>
</dbReference>
<dbReference type="HOGENOM" id="CLU_054549_0_2_6"/>
<accession>E9CMY7</accession>
<dbReference type="AlphaFoldDB" id="E9CMY7"/>
<evidence type="ECO:0000313" key="2">
    <source>
        <dbReference type="EMBL" id="EFW12040.1"/>
    </source>
</evidence>
<keyword evidence="2" id="KW-0328">Glycosyltransferase</keyword>
<dbReference type="Gene3D" id="3.40.50.2020">
    <property type="match status" value="1"/>
</dbReference>
<dbReference type="EMBL" id="GL636117">
    <property type="protein sequence ID" value="EFW12040.1"/>
    <property type="molecule type" value="Genomic_DNA"/>
</dbReference>
<reference evidence="3" key="1">
    <citation type="journal article" date="2011" name="Genome Biol. Evol.">
        <title>Massive genomic decay in Serratia symbiotica, a recently evolved symbiont of aphids.</title>
        <authorList>
            <person name="Burke G.R."/>
            <person name="Moran N.A."/>
        </authorList>
    </citation>
    <scope>NUCLEOTIDE SEQUENCE [LARGE SCALE GENOMIC DNA]</scope>
    <source>
        <strain evidence="3">Tucson</strain>
    </source>
</reference>
<dbReference type="GO" id="GO:0016757">
    <property type="term" value="F:glycosyltransferase activity"/>
    <property type="evidence" value="ECO:0007669"/>
    <property type="project" value="UniProtKB-KW"/>
</dbReference>
<protein>
    <submittedName>
        <fullName evidence="2">Putative gluconate periplasmic binding protein with phosphoribosyltransferase domain, GNT I system</fullName>
    </submittedName>
</protein>
<evidence type="ECO:0000256" key="1">
    <source>
        <dbReference type="ARBA" id="ARBA00008007"/>
    </source>
</evidence>
<comment type="similarity">
    <text evidence="1">Belongs to the ComF/GntX family.</text>
</comment>
<sequence>MSLQVRSLPGTYAINPQPVLAMSATITAYPTRHLCSYCLRHLLAKPLCYPCCALPAGSPLLPCGRCLQQPPPWQRLVFASDYITPLSQLVKRFKFQHAPELAPTLARLMLLSWLQACRELYLNKPDLILAVPLQAKRCWHRSYNQSDLLAWPLAYWLSCTYRPAALHRIRQTLLQQQLSAGGRRRNLRNAFDCDEQVAGRHIALLDDVVTTGSTVAEIATLLHRQGAVSLQIWCICRTL</sequence>
<dbReference type="Proteomes" id="UP000013568">
    <property type="component" value="Unassembled WGS sequence"/>
</dbReference>
<dbReference type="SUPFAM" id="SSF53271">
    <property type="entry name" value="PRTase-like"/>
    <property type="match status" value="1"/>
</dbReference>